<dbReference type="Proteomes" id="UP001589611">
    <property type="component" value="Unassembled WGS sequence"/>
</dbReference>
<proteinExistence type="predicted"/>
<protein>
    <submittedName>
        <fullName evidence="2">Uncharacterized protein</fullName>
    </submittedName>
</protein>
<comment type="caution">
    <text evidence="2">The sequence shown here is derived from an EMBL/GenBank/DDBJ whole genome shotgun (WGS) entry which is preliminary data.</text>
</comment>
<accession>A0ABV5SXW8</accession>
<sequence>MEMGSLDGWVSSVLSGIAILIGIVLAVSGMSWRPGSLAEAGSWSLEHTSDRFQDALMSVLREWDDLRSRR</sequence>
<feature type="transmembrane region" description="Helical" evidence="1">
    <location>
        <begin position="6"/>
        <end position="27"/>
    </location>
</feature>
<keyword evidence="1" id="KW-1133">Transmembrane helix</keyword>
<dbReference type="EMBL" id="JBHMBE010000002">
    <property type="protein sequence ID" value="MFB9645195.1"/>
    <property type="molecule type" value="Genomic_DNA"/>
</dbReference>
<evidence type="ECO:0000256" key="1">
    <source>
        <dbReference type="SAM" id="Phobius"/>
    </source>
</evidence>
<keyword evidence="1" id="KW-0472">Membrane</keyword>
<evidence type="ECO:0000313" key="2">
    <source>
        <dbReference type="EMBL" id="MFB9645195.1"/>
    </source>
</evidence>
<dbReference type="RefSeq" id="WP_344714140.1">
    <property type="nucleotide sequence ID" value="NZ_BAAAWH010000001.1"/>
</dbReference>
<evidence type="ECO:0000313" key="3">
    <source>
        <dbReference type="Proteomes" id="UP001589611"/>
    </source>
</evidence>
<keyword evidence="3" id="KW-1185">Reference proteome</keyword>
<name>A0ABV5SXW8_9MICO</name>
<keyword evidence="1" id="KW-0812">Transmembrane</keyword>
<reference evidence="2 3" key="1">
    <citation type="submission" date="2024-09" db="EMBL/GenBank/DDBJ databases">
        <authorList>
            <person name="Sun Q."/>
            <person name="Mori K."/>
        </authorList>
    </citation>
    <scope>NUCLEOTIDE SEQUENCE [LARGE SCALE GENOMIC DNA]</scope>
    <source>
        <strain evidence="2 3">JCM 1342</strain>
    </source>
</reference>
<organism evidence="2 3">
    <name type="scientific">Microbacterium terregens</name>
    <dbReference type="NCBI Taxonomy" id="69363"/>
    <lineage>
        <taxon>Bacteria</taxon>
        <taxon>Bacillati</taxon>
        <taxon>Actinomycetota</taxon>
        <taxon>Actinomycetes</taxon>
        <taxon>Micrococcales</taxon>
        <taxon>Microbacteriaceae</taxon>
        <taxon>Microbacterium</taxon>
    </lineage>
</organism>
<gene>
    <name evidence="2" type="ORF">ACFFPJ_05230</name>
</gene>